<evidence type="ECO:0000313" key="1">
    <source>
        <dbReference type="EMBL" id="MFD2965328.1"/>
    </source>
</evidence>
<protein>
    <recommendedName>
        <fullName evidence="3">Glycosyltransferase involved in cell wall biosynthesis</fullName>
    </recommendedName>
</protein>
<sequence length="403" mass="46030">MKPFLHLPTLSGSKAMIYFAELFMTGGQHAAFNGAMLQVLARAFPREKISLFAAQSHYEELIAKESDLTGVLYHPVHIISNKSGNPGRWLLKFFNELIQIIRVLIRGRKKSIHLIYFSFLSPLGQWLVSKYARYMAYKGQKILITLHGLDILHPAGSQKRVDRIYAKLLKKAFACAAKNKRYIVLEERVADYLVKNRHLQPAEIVQIAHPYQFQASISPRIDKPVIFAHLGIARLAKNSHLFFDLASRFATEISRGDIVFQVVGPVLPELKPYLNPWVQYVNHEVFLSQVDYQRHCERAHYAVFFYDESNYALTSSGAVMDAIAYRLPILALTGPVFDSLQSITPAFPGKLYPDVELMYQGICEIIKNHGAIHRHFDVAFVDLQLHYSIEHVAEQLMKQVPIR</sequence>
<dbReference type="EMBL" id="JBHUPA010000029">
    <property type="protein sequence ID" value="MFD2965328.1"/>
    <property type="molecule type" value="Genomic_DNA"/>
</dbReference>
<organism evidence="1 2">
    <name type="scientific">Olivibacter jilunii</name>
    <dbReference type="NCBI Taxonomy" id="985016"/>
    <lineage>
        <taxon>Bacteria</taxon>
        <taxon>Pseudomonadati</taxon>
        <taxon>Bacteroidota</taxon>
        <taxon>Sphingobacteriia</taxon>
        <taxon>Sphingobacteriales</taxon>
        <taxon>Sphingobacteriaceae</taxon>
        <taxon>Olivibacter</taxon>
    </lineage>
</organism>
<keyword evidence="2" id="KW-1185">Reference proteome</keyword>
<dbReference type="SUPFAM" id="SSF53756">
    <property type="entry name" value="UDP-Glycosyltransferase/glycogen phosphorylase"/>
    <property type="match status" value="1"/>
</dbReference>
<gene>
    <name evidence="1" type="ORF">ACFS6J_26240</name>
</gene>
<evidence type="ECO:0000313" key="2">
    <source>
        <dbReference type="Proteomes" id="UP001597560"/>
    </source>
</evidence>
<proteinExistence type="predicted"/>
<name>A0ABW6BA31_9SPHI</name>
<evidence type="ECO:0008006" key="3">
    <source>
        <dbReference type="Google" id="ProtNLM"/>
    </source>
</evidence>
<accession>A0ABW6BA31</accession>
<reference evidence="2" key="1">
    <citation type="journal article" date="2019" name="Int. J. Syst. Evol. Microbiol.">
        <title>The Global Catalogue of Microorganisms (GCM) 10K type strain sequencing project: providing services to taxonomists for standard genome sequencing and annotation.</title>
        <authorList>
            <consortium name="The Broad Institute Genomics Platform"/>
            <consortium name="The Broad Institute Genome Sequencing Center for Infectious Disease"/>
            <person name="Wu L."/>
            <person name="Ma J."/>
        </authorList>
    </citation>
    <scope>NUCLEOTIDE SEQUENCE [LARGE SCALE GENOMIC DNA]</scope>
    <source>
        <strain evidence="2">KCTC 23098</strain>
    </source>
</reference>
<dbReference type="Proteomes" id="UP001597560">
    <property type="component" value="Unassembled WGS sequence"/>
</dbReference>
<dbReference type="Gene3D" id="3.40.50.2000">
    <property type="entry name" value="Glycogen Phosphorylase B"/>
    <property type="match status" value="1"/>
</dbReference>
<comment type="caution">
    <text evidence="1">The sequence shown here is derived from an EMBL/GenBank/DDBJ whole genome shotgun (WGS) entry which is preliminary data.</text>
</comment>